<name>A0ABS9IDF0_9PSED</name>
<dbReference type="RefSeq" id="WP_237254727.1">
    <property type="nucleotide sequence ID" value="NZ_JAKJXH010000041.1"/>
</dbReference>
<keyword evidence="2" id="KW-1185">Reference proteome</keyword>
<dbReference type="CDD" id="cd02231">
    <property type="entry name" value="cupin_BLL6423-like"/>
    <property type="match status" value="1"/>
</dbReference>
<evidence type="ECO:0000313" key="1">
    <source>
        <dbReference type="EMBL" id="MCF7545429.1"/>
    </source>
</evidence>
<protein>
    <submittedName>
        <fullName evidence="1">Cupin domain-containing protein</fullName>
    </submittedName>
</protein>
<comment type="caution">
    <text evidence="1">The sequence shown here is derived from an EMBL/GenBank/DDBJ whole genome shotgun (WGS) entry which is preliminary data.</text>
</comment>
<dbReference type="InterPro" id="IPR011051">
    <property type="entry name" value="RmlC_Cupin_sf"/>
</dbReference>
<dbReference type="InterPro" id="IPR014710">
    <property type="entry name" value="RmlC-like_jellyroll"/>
</dbReference>
<dbReference type="EMBL" id="JAKJXH010000041">
    <property type="protein sequence ID" value="MCF7545429.1"/>
    <property type="molecule type" value="Genomic_DNA"/>
</dbReference>
<accession>A0ABS9IDF0</accession>
<gene>
    <name evidence="1" type="ORF">L4G47_24855</name>
</gene>
<reference evidence="1" key="1">
    <citation type="submission" date="2022-01" db="EMBL/GenBank/DDBJ databases">
        <title>Pseudomonas sp. nov. isolated from Antarctic regolith.</title>
        <authorList>
            <person name="Novakova D."/>
            <person name="Sedlar K."/>
        </authorList>
    </citation>
    <scope>NUCLEOTIDE SEQUENCE</scope>
    <source>
        <strain evidence="1">P2647</strain>
    </source>
</reference>
<sequence>MSIRRLVVGNKNGQSVLLDDAPVPRQHDYQHIPGFSTALIWATSANPTLADGFNDPINEQTSFVPGPGESRLMIVSFPPDSIYATPDFDFAKAGTEQVEHLTGLAQAFDPEHPGMHVTSSIDYAILLEGSLSLELDNGEIRTLKPHDVVIQQGNVHAWRNSNDAPAIIVFILIGALRG</sequence>
<dbReference type="SUPFAM" id="SSF51182">
    <property type="entry name" value="RmlC-like cupins"/>
    <property type="match status" value="1"/>
</dbReference>
<proteinExistence type="predicted"/>
<dbReference type="PANTHER" id="PTHR36156:SF2">
    <property type="entry name" value="CUPIN TYPE-2 DOMAIN-CONTAINING PROTEIN"/>
    <property type="match status" value="1"/>
</dbReference>
<dbReference type="Gene3D" id="2.60.120.10">
    <property type="entry name" value="Jelly Rolls"/>
    <property type="match status" value="1"/>
</dbReference>
<dbReference type="Proteomes" id="UP001162905">
    <property type="component" value="Unassembled WGS sequence"/>
</dbReference>
<organism evidence="1 2">
    <name type="scientific">Pseudomonas petrae</name>
    <dbReference type="NCBI Taxonomy" id="2912190"/>
    <lineage>
        <taxon>Bacteria</taxon>
        <taxon>Pseudomonadati</taxon>
        <taxon>Pseudomonadota</taxon>
        <taxon>Gammaproteobacteria</taxon>
        <taxon>Pseudomonadales</taxon>
        <taxon>Pseudomonadaceae</taxon>
        <taxon>Pseudomonas</taxon>
    </lineage>
</organism>
<evidence type="ECO:0000313" key="2">
    <source>
        <dbReference type="Proteomes" id="UP001162905"/>
    </source>
</evidence>
<dbReference type="InterPro" id="IPR047142">
    <property type="entry name" value="OryJ/VirC-like"/>
</dbReference>
<dbReference type="PANTHER" id="PTHR36156">
    <property type="entry name" value="SLR2101 PROTEIN"/>
    <property type="match status" value="1"/>
</dbReference>